<dbReference type="PANTHER" id="PTHR43025">
    <property type="entry name" value="MONOGALACTOSYLDIACYLGLYCEROL SYNTHASE"/>
    <property type="match status" value="1"/>
</dbReference>
<accession>A0ABS2NIT2</accession>
<dbReference type="GO" id="GO:0016740">
    <property type="term" value="F:transferase activity"/>
    <property type="evidence" value="ECO:0007669"/>
    <property type="project" value="UniProtKB-KW"/>
</dbReference>
<organism evidence="5 6">
    <name type="scientific">Rossellomorea pakistanensis</name>
    <dbReference type="NCBI Taxonomy" id="992288"/>
    <lineage>
        <taxon>Bacteria</taxon>
        <taxon>Bacillati</taxon>
        <taxon>Bacillota</taxon>
        <taxon>Bacilli</taxon>
        <taxon>Bacillales</taxon>
        <taxon>Bacillaceae</taxon>
        <taxon>Rossellomorea</taxon>
    </lineage>
</organism>
<name>A0ABS2NIT2_9BACI</name>
<comment type="similarity">
    <text evidence="1">Belongs to the glycosyltransferase 28 family.</text>
</comment>
<dbReference type="SUPFAM" id="SSF53756">
    <property type="entry name" value="UDP-Glycosyltransferase/glycogen phosphorylase"/>
    <property type="match status" value="1"/>
</dbReference>
<evidence type="ECO:0000259" key="4">
    <source>
        <dbReference type="Pfam" id="PF06925"/>
    </source>
</evidence>
<feature type="domain" description="Diacylglycerol glucosyltransferase N-terminal" evidence="4">
    <location>
        <begin position="15"/>
        <end position="185"/>
    </location>
</feature>
<dbReference type="EMBL" id="JAFBDZ010000005">
    <property type="protein sequence ID" value="MBM7587776.1"/>
    <property type="molecule type" value="Genomic_DNA"/>
</dbReference>
<dbReference type="RefSeq" id="WP_205174935.1">
    <property type="nucleotide sequence ID" value="NZ_JAFBDZ010000005.1"/>
</dbReference>
<dbReference type="InterPro" id="IPR009695">
    <property type="entry name" value="Diacylglyc_glucosyltr_N"/>
</dbReference>
<evidence type="ECO:0000256" key="2">
    <source>
        <dbReference type="ARBA" id="ARBA00022676"/>
    </source>
</evidence>
<keyword evidence="2" id="KW-0328">Glycosyltransferase</keyword>
<comment type="caution">
    <text evidence="5">The sequence shown here is derived from an EMBL/GenBank/DDBJ whole genome shotgun (WGS) entry which is preliminary data.</text>
</comment>
<dbReference type="PANTHER" id="PTHR43025:SF3">
    <property type="entry name" value="MONOGALACTOSYLDIACYLGLYCEROL SYNTHASE 1, CHLOROPLASTIC"/>
    <property type="match status" value="1"/>
</dbReference>
<proteinExistence type="inferred from homology"/>
<keyword evidence="3 5" id="KW-0808">Transferase</keyword>
<evidence type="ECO:0000313" key="5">
    <source>
        <dbReference type="EMBL" id="MBM7587776.1"/>
    </source>
</evidence>
<evidence type="ECO:0000256" key="3">
    <source>
        <dbReference type="ARBA" id="ARBA00022679"/>
    </source>
</evidence>
<keyword evidence="6" id="KW-1185">Reference proteome</keyword>
<sequence>MKILVFPLFQFPTGHLKVAETVNEYIAEKYPEAELKIIDFLSYCNCNLEKMISSIYFKWINTTPSIYRTLYKTVMYSDQQRKLKPDFRFFSLYFEKKMKKLIEDEDPSLIICTHSFPSSVIGKLKNKGSIHNISTVNIYTDFFMNDIWAKKEIQYHFVPHVKAKEKLISDYQIKEESIFVTGIPVKSSFDDSEQPLKTTVKHVLVAGGNNGLYKTNELIQMMNSLSSIKFTVLCGNNRELYSILKQLDSSHIQPRGYIHCSKELDRLYSEVDAILTKPGGVTISEAIRKRIPIFILNSLPGQEEINLNFLLKEGIAISILPYKLIEQVTSILTNEEEMTSLKKKMDLYLEKLSCPFSEAISSIISKEFSYKLIKSQ</sequence>
<evidence type="ECO:0000256" key="1">
    <source>
        <dbReference type="ARBA" id="ARBA00006962"/>
    </source>
</evidence>
<reference evidence="5 6" key="1">
    <citation type="submission" date="2021-01" db="EMBL/GenBank/DDBJ databases">
        <title>Genomic Encyclopedia of Type Strains, Phase IV (KMG-IV): sequencing the most valuable type-strain genomes for metagenomic binning, comparative biology and taxonomic classification.</title>
        <authorList>
            <person name="Goeker M."/>
        </authorList>
    </citation>
    <scope>NUCLEOTIDE SEQUENCE [LARGE SCALE GENOMIC DNA]</scope>
    <source>
        <strain evidence="5 6">DSM 24834</strain>
    </source>
</reference>
<dbReference type="InterPro" id="IPR050519">
    <property type="entry name" value="Glycosyltransf_28_UgtP"/>
</dbReference>
<dbReference type="Proteomes" id="UP001646157">
    <property type="component" value="Unassembled WGS sequence"/>
</dbReference>
<protein>
    <submittedName>
        <fullName evidence="5">UDP-N-acetylglucosamine:LPS N-acetylglucosamine transferase</fullName>
    </submittedName>
</protein>
<dbReference type="Gene3D" id="3.40.50.2000">
    <property type="entry name" value="Glycogen Phosphorylase B"/>
    <property type="match status" value="1"/>
</dbReference>
<gene>
    <name evidence="5" type="ORF">JOC86_004350</name>
</gene>
<evidence type="ECO:0000313" key="6">
    <source>
        <dbReference type="Proteomes" id="UP001646157"/>
    </source>
</evidence>
<dbReference type="Pfam" id="PF06925">
    <property type="entry name" value="MGDG_synth"/>
    <property type="match status" value="1"/>
</dbReference>